<proteinExistence type="predicted"/>
<organism evidence="1 2">
    <name type="scientific">Candidatus Vogelbacteria bacterium CG10_big_fil_rev_8_21_14_0_10_49_38</name>
    <dbReference type="NCBI Taxonomy" id="1975043"/>
    <lineage>
        <taxon>Bacteria</taxon>
        <taxon>Candidatus Vogeliibacteriota</taxon>
    </lineage>
</organism>
<protein>
    <recommendedName>
        <fullName evidence="3">Exostosin GT47 domain-containing protein</fullName>
    </recommendedName>
</protein>
<sequence>MGDKKDKLSKMIKKIREAPTSLRHKLDSTINSVVALTGMRPDSFPYLSGDGFRQIADWVYDETGTCRPSEIKEGQLVFLKADKVEEWFGNIHPKINYRYTLISHNSDYNITEADLNFIDDKIIHWYAQNVKVVHPQLTPIPIGINNLYLNYTERSSLFRKLNRIIPVRKNRIIFAFSISTNPTERQPAHDVLTSLPVADNTEWIRDRYRYLRTVRNYKFIAAPDGNGNDDPRRWQAMYVGVVPIVTRTASMEYFKSLGLPLYIIDDWRELARLEEKDLERIYDELKDGFGRAELYADFWVDKIKQNDK</sequence>
<gene>
    <name evidence="1" type="ORF">COV08_01680</name>
</gene>
<evidence type="ECO:0000313" key="1">
    <source>
        <dbReference type="EMBL" id="PIR46108.1"/>
    </source>
</evidence>
<dbReference type="EMBL" id="PCYK01000012">
    <property type="protein sequence ID" value="PIR46108.1"/>
    <property type="molecule type" value="Genomic_DNA"/>
</dbReference>
<evidence type="ECO:0008006" key="3">
    <source>
        <dbReference type="Google" id="ProtNLM"/>
    </source>
</evidence>
<evidence type="ECO:0000313" key="2">
    <source>
        <dbReference type="Proteomes" id="UP000230431"/>
    </source>
</evidence>
<accession>A0A2H0RHY9</accession>
<reference evidence="1 2" key="1">
    <citation type="submission" date="2017-09" db="EMBL/GenBank/DDBJ databases">
        <title>Depth-based differentiation of microbial function through sediment-hosted aquifers and enrichment of novel symbionts in the deep terrestrial subsurface.</title>
        <authorList>
            <person name="Probst A.J."/>
            <person name="Ladd B."/>
            <person name="Jarett J.K."/>
            <person name="Geller-Mcgrath D.E."/>
            <person name="Sieber C.M."/>
            <person name="Emerson J.B."/>
            <person name="Anantharaman K."/>
            <person name="Thomas B.C."/>
            <person name="Malmstrom R."/>
            <person name="Stieglmeier M."/>
            <person name="Klingl A."/>
            <person name="Woyke T."/>
            <person name="Ryan C.M."/>
            <person name="Banfield J.F."/>
        </authorList>
    </citation>
    <scope>NUCLEOTIDE SEQUENCE [LARGE SCALE GENOMIC DNA]</scope>
    <source>
        <strain evidence="1">CG10_big_fil_rev_8_21_14_0_10_49_38</strain>
    </source>
</reference>
<dbReference type="Proteomes" id="UP000230431">
    <property type="component" value="Unassembled WGS sequence"/>
</dbReference>
<dbReference type="AlphaFoldDB" id="A0A2H0RHY9"/>
<comment type="caution">
    <text evidence="1">The sequence shown here is derived from an EMBL/GenBank/DDBJ whole genome shotgun (WGS) entry which is preliminary data.</text>
</comment>
<name>A0A2H0RHY9_9BACT</name>